<dbReference type="Proteomes" id="UP000035058">
    <property type="component" value="Unassembled WGS sequence"/>
</dbReference>
<evidence type="ECO:0000313" key="3">
    <source>
        <dbReference type="Proteomes" id="UP000035058"/>
    </source>
</evidence>
<dbReference type="EMBL" id="BAHE01000016">
    <property type="protein sequence ID" value="GAC00528.1"/>
    <property type="molecule type" value="Genomic_DNA"/>
</dbReference>
<sequence length="140" mass="15750">MITPTRYAYSSLFVDDLGRLNRVLTSAVHLDLGTAARSAELSEPPERGIDWLSAILDRDDWLIGISLNHSPSTASAVHLAPRLVHPASATEHEIRRMWAQIRTSQTFVAEVNEYRTERGLQQGPTPRFDLTPAHNRTRTH</sequence>
<reference evidence="2 3" key="1">
    <citation type="submission" date="2012-08" db="EMBL/GenBank/DDBJ databases">
        <title>Whole genome shotgun sequence of Gordonia namibiensis NBRC 108229.</title>
        <authorList>
            <person name="Isaki-Nakamura S."/>
            <person name="Hosoyama A."/>
            <person name="Tsuchikane K."/>
            <person name="Katsumata H."/>
            <person name="Baba S."/>
            <person name="Yamazaki S."/>
            <person name="Fujita N."/>
        </authorList>
    </citation>
    <scope>NUCLEOTIDE SEQUENCE [LARGE SCALE GENOMIC DNA]</scope>
    <source>
        <strain evidence="2 3">NBRC 108229</strain>
    </source>
</reference>
<evidence type="ECO:0000256" key="1">
    <source>
        <dbReference type="SAM" id="MobiDB-lite"/>
    </source>
</evidence>
<protein>
    <submittedName>
        <fullName evidence="2">Uncharacterized protein</fullName>
    </submittedName>
</protein>
<dbReference type="AlphaFoldDB" id="K6X812"/>
<name>K6X812_9ACTN</name>
<keyword evidence="3" id="KW-1185">Reference proteome</keyword>
<evidence type="ECO:0000313" key="2">
    <source>
        <dbReference type="EMBL" id="GAC00528.1"/>
    </source>
</evidence>
<proteinExistence type="predicted"/>
<gene>
    <name evidence="2" type="ORF">GONAM_16_00270</name>
</gene>
<feature type="region of interest" description="Disordered" evidence="1">
    <location>
        <begin position="116"/>
        <end position="140"/>
    </location>
</feature>
<accession>K6X812</accession>
<comment type="caution">
    <text evidence="2">The sequence shown here is derived from an EMBL/GenBank/DDBJ whole genome shotgun (WGS) entry which is preliminary data.</text>
</comment>
<organism evidence="2 3">
    <name type="scientific">Gordonia namibiensis NBRC 108229</name>
    <dbReference type="NCBI Taxonomy" id="1208314"/>
    <lineage>
        <taxon>Bacteria</taxon>
        <taxon>Bacillati</taxon>
        <taxon>Actinomycetota</taxon>
        <taxon>Actinomycetes</taxon>
        <taxon>Mycobacteriales</taxon>
        <taxon>Gordoniaceae</taxon>
        <taxon>Gordonia</taxon>
    </lineage>
</organism>